<name>A0ABD2MHM9_9CUCU</name>
<evidence type="ECO:0000313" key="1">
    <source>
        <dbReference type="EMBL" id="KAL3265845.1"/>
    </source>
</evidence>
<dbReference type="AlphaFoldDB" id="A0ABD2MHM9"/>
<reference evidence="1 2" key="1">
    <citation type="journal article" date="2021" name="BMC Biol.">
        <title>Horizontally acquired antibacterial genes associated with adaptive radiation of ladybird beetles.</title>
        <authorList>
            <person name="Li H.S."/>
            <person name="Tang X.F."/>
            <person name="Huang Y.H."/>
            <person name="Xu Z.Y."/>
            <person name="Chen M.L."/>
            <person name="Du X.Y."/>
            <person name="Qiu B.Y."/>
            <person name="Chen P.T."/>
            <person name="Zhang W."/>
            <person name="Slipinski A."/>
            <person name="Escalona H.E."/>
            <person name="Waterhouse R.M."/>
            <person name="Zwick A."/>
            <person name="Pang H."/>
        </authorList>
    </citation>
    <scope>NUCLEOTIDE SEQUENCE [LARGE SCALE GENOMIC DNA]</scope>
    <source>
        <strain evidence="1">SYSU2018</strain>
    </source>
</reference>
<gene>
    <name evidence="1" type="ORF">HHI36_010041</name>
</gene>
<evidence type="ECO:0000313" key="2">
    <source>
        <dbReference type="Proteomes" id="UP001516400"/>
    </source>
</evidence>
<organism evidence="1 2">
    <name type="scientific">Cryptolaemus montrouzieri</name>
    <dbReference type="NCBI Taxonomy" id="559131"/>
    <lineage>
        <taxon>Eukaryota</taxon>
        <taxon>Metazoa</taxon>
        <taxon>Ecdysozoa</taxon>
        <taxon>Arthropoda</taxon>
        <taxon>Hexapoda</taxon>
        <taxon>Insecta</taxon>
        <taxon>Pterygota</taxon>
        <taxon>Neoptera</taxon>
        <taxon>Endopterygota</taxon>
        <taxon>Coleoptera</taxon>
        <taxon>Polyphaga</taxon>
        <taxon>Cucujiformia</taxon>
        <taxon>Coccinelloidea</taxon>
        <taxon>Coccinellidae</taxon>
        <taxon>Scymninae</taxon>
        <taxon>Scymnini</taxon>
        <taxon>Cryptolaemus</taxon>
    </lineage>
</organism>
<accession>A0ABD2MHM9</accession>
<proteinExistence type="predicted"/>
<keyword evidence="2" id="KW-1185">Reference proteome</keyword>
<dbReference type="EMBL" id="JABFTP020000001">
    <property type="protein sequence ID" value="KAL3265845.1"/>
    <property type="molecule type" value="Genomic_DNA"/>
</dbReference>
<comment type="caution">
    <text evidence="1">The sequence shown here is derived from an EMBL/GenBank/DDBJ whole genome shotgun (WGS) entry which is preliminary data.</text>
</comment>
<protein>
    <submittedName>
        <fullName evidence="1">Uncharacterized protein</fullName>
    </submittedName>
</protein>
<sequence>MDELPILSNCHIDVTICINFKPQIQFLSKIPYTLNKKNASITNPKKKTSRQCSCVGESATQITRSIPSRFSFSTSFITLHNLKRFMCCWIFQRPLFKGFCGQRPRIRTVSFIERISKI</sequence>
<dbReference type="Proteomes" id="UP001516400">
    <property type="component" value="Unassembled WGS sequence"/>
</dbReference>